<keyword evidence="3 4" id="KW-0732">Signal</keyword>
<dbReference type="PIRSF" id="PIRSF002741">
    <property type="entry name" value="MppA"/>
    <property type="match status" value="1"/>
</dbReference>
<dbReference type="Pfam" id="PF00496">
    <property type="entry name" value="SBP_bac_5"/>
    <property type="match status" value="1"/>
</dbReference>
<name>A0A7K3TIZ8_9BIFI</name>
<feature type="chain" id="PRO_5029552163" evidence="4">
    <location>
        <begin position="38"/>
        <end position="588"/>
    </location>
</feature>
<evidence type="ECO:0000313" key="7">
    <source>
        <dbReference type="Proteomes" id="UP000469763"/>
    </source>
</evidence>
<organism evidence="6 7">
    <name type="scientific">Bifidobacterium avesanii</name>
    <dbReference type="NCBI Taxonomy" id="1798157"/>
    <lineage>
        <taxon>Bacteria</taxon>
        <taxon>Bacillati</taxon>
        <taxon>Actinomycetota</taxon>
        <taxon>Actinomycetes</taxon>
        <taxon>Bifidobacteriales</taxon>
        <taxon>Bifidobacteriaceae</taxon>
        <taxon>Bifidobacterium</taxon>
    </lineage>
</organism>
<dbReference type="InterPro" id="IPR030678">
    <property type="entry name" value="Peptide/Ni-bd"/>
</dbReference>
<dbReference type="AlphaFoldDB" id="A0A7K3TIZ8"/>
<comment type="similarity">
    <text evidence="2">Belongs to the bacterial solute-binding protein 5 family.</text>
</comment>
<keyword evidence="7" id="KW-1185">Reference proteome</keyword>
<dbReference type="RefSeq" id="WP_152350611.1">
    <property type="nucleotide sequence ID" value="NZ_WBSN01000011.1"/>
</dbReference>
<dbReference type="EMBL" id="WHZY01000012">
    <property type="protein sequence ID" value="NEG78886.1"/>
    <property type="molecule type" value="Genomic_DNA"/>
</dbReference>
<dbReference type="Gene3D" id="3.40.190.10">
    <property type="entry name" value="Periplasmic binding protein-like II"/>
    <property type="match status" value="1"/>
</dbReference>
<dbReference type="InterPro" id="IPR023765">
    <property type="entry name" value="SBP_5_CS"/>
</dbReference>
<dbReference type="PANTHER" id="PTHR30290">
    <property type="entry name" value="PERIPLASMIC BINDING COMPONENT OF ABC TRANSPORTER"/>
    <property type="match status" value="1"/>
</dbReference>
<dbReference type="PROSITE" id="PS01040">
    <property type="entry name" value="SBP_BACTERIAL_5"/>
    <property type="match status" value="1"/>
</dbReference>
<comment type="subcellular location">
    <subcellularLocation>
        <location evidence="1">Cell membrane</location>
        <topology evidence="1">Lipid-anchor</topology>
    </subcellularLocation>
</comment>
<dbReference type="SUPFAM" id="SSF53850">
    <property type="entry name" value="Periplasmic binding protein-like II"/>
    <property type="match status" value="1"/>
</dbReference>
<protein>
    <submittedName>
        <fullName evidence="6">ABC transporter substrate-binding protein</fullName>
    </submittedName>
</protein>
<evidence type="ECO:0000256" key="4">
    <source>
        <dbReference type="SAM" id="SignalP"/>
    </source>
</evidence>
<dbReference type="GO" id="GO:1904680">
    <property type="term" value="F:peptide transmembrane transporter activity"/>
    <property type="evidence" value="ECO:0007669"/>
    <property type="project" value="TreeGrafter"/>
</dbReference>
<dbReference type="PANTHER" id="PTHR30290:SF81">
    <property type="entry name" value="OLIGOPEPTIDE-BINDING PROTEIN OPPA"/>
    <property type="match status" value="1"/>
</dbReference>
<dbReference type="InterPro" id="IPR000914">
    <property type="entry name" value="SBP_5_dom"/>
</dbReference>
<reference evidence="6 7" key="1">
    <citation type="submission" date="2019-10" db="EMBL/GenBank/DDBJ databases">
        <title>Bifidobacterium from non-human primates.</title>
        <authorList>
            <person name="Modesto M."/>
        </authorList>
    </citation>
    <scope>NUCLEOTIDE SEQUENCE [LARGE SCALE GENOMIC DNA]</scope>
    <source>
        <strain evidence="6 7">TREC</strain>
    </source>
</reference>
<dbReference type="GO" id="GO:0043190">
    <property type="term" value="C:ATP-binding cassette (ABC) transporter complex"/>
    <property type="evidence" value="ECO:0007669"/>
    <property type="project" value="InterPro"/>
</dbReference>
<dbReference type="OrthoDB" id="3225986at2"/>
<accession>A0A7K3TIZ8</accession>
<dbReference type="Gene3D" id="3.10.105.10">
    <property type="entry name" value="Dipeptide-binding Protein, Domain 3"/>
    <property type="match status" value="1"/>
</dbReference>
<evidence type="ECO:0000256" key="1">
    <source>
        <dbReference type="ARBA" id="ARBA00004193"/>
    </source>
</evidence>
<dbReference type="Gene3D" id="3.90.76.10">
    <property type="entry name" value="Dipeptide-binding Protein, Domain 1"/>
    <property type="match status" value="1"/>
</dbReference>
<evidence type="ECO:0000256" key="3">
    <source>
        <dbReference type="ARBA" id="ARBA00022729"/>
    </source>
</evidence>
<evidence type="ECO:0000259" key="5">
    <source>
        <dbReference type="Pfam" id="PF00496"/>
    </source>
</evidence>
<dbReference type="GO" id="GO:0042597">
    <property type="term" value="C:periplasmic space"/>
    <property type="evidence" value="ECO:0007669"/>
    <property type="project" value="UniProtKB-ARBA"/>
</dbReference>
<comment type="caution">
    <text evidence="6">The sequence shown here is derived from an EMBL/GenBank/DDBJ whole genome shotgun (WGS) entry which is preliminary data.</text>
</comment>
<feature type="domain" description="Solute-binding protein family 5" evidence="5">
    <location>
        <begin position="123"/>
        <end position="492"/>
    </location>
</feature>
<evidence type="ECO:0000313" key="6">
    <source>
        <dbReference type="EMBL" id="NEG78886.1"/>
    </source>
</evidence>
<dbReference type="GO" id="GO:0015833">
    <property type="term" value="P:peptide transport"/>
    <property type="evidence" value="ECO:0007669"/>
    <property type="project" value="TreeGrafter"/>
</dbReference>
<sequence>MTLQTSKASRTLTPGGRLRARGFRALAAALVAVTALAGCGGTGNKTASQVSTGNVQAIADETIKATDPSKSPANANKRTDTFVATIKNAGGVFLPYFYRNAWDENLVQPIFASLVVYDKDGNPVGDLAKSWEVSSDNLTYTYHLREDAKFSDGTPVTADDVAFTLTLENDPAYNFGLADFTEIGIQGAEDYKSGKADSISGIKVVDEHTVSVTTEKVNPVALTAIGGYVLSKNYYGKDYKRGQLDYLQQFYDKPLGAGPYTLDKYVPGQEVRYTANPNYYGGKPQIEHLIFKVVTDDTALQSYQNGDTDTDVFTPDPDVLEQLKGFGWSNVNIRTNPYFSYSIFNAKKPYLTKAVRQALYYGLDRKQIVAAWYKGYGEVANVYAPPSNWAYTTDGVNTYDYDQAKAEQLLDQEGWTKGSDGIREKDGKKLTLTYVTKDQTDPMLTIGKDQYKQIGIDLQTEVTDQNTETTRLHSGDYDMITFRTSVINDPYEAVKEFGTLDESVNPEGYDNATVRDLVKQSISASDRDARKPVYAKLYQELSNDPPYLLIGYIKGFNAWNDRIQGGENFFRGTGDAALQLAKLSIKQQ</sequence>
<dbReference type="Proteomes" id="UP000469763">
    <property type="component" value="Unassembled WGS sequence"/>
</dbReference>
<evidence type="ECO:0000256" key="2">
    <source>
        <dbReference type="ARBA" id="ARBA00005695"/>
    </source>
</evidence>
<dbReference type="InterPro" id="IPR039424">
    <property type="entry name" value="SBP_5"/>
</dbReference>
<feature type="signal peptide" evidence="4">
    <location>
        <begin position="1"/>
        <end position="37"/>
    </location>
</feature>
<proteinExistence type="inferred from homology"/>
<dbReference type="CDD" id="cd00995">
    <property type="entry name" value="PBP2_NikA_DppA_OppA_like"/>
    <property type="match status" value="1"/>
</dbReference>
<gene>
    <name evidence="6" type="ORF">GFD22_07870</name>
</gene>